<protein>
    <submittedName>
        <fullName evidence="1">Uncharacterized protein</fullName>
    </submittedName>
</protein>
<proteinExistence type="predicted"/>
<reference evidence="1" key="1">
    <citation type="submission" date="2014-09" db="EMBL/GenBank/DDBJ databases">
        <authorList>
            <person name="Magalhaes I.L.F."/>
            <person name="Oliveira U."/>
            <person name="Santos F.R."/>
            <person name="Vidigal T.H.D.A."/>
            <person name="Brescovit A.D."/>
            <person name="Santos A.J."/>
        </authorList>
    </citation>
    <scope>NUCLEOTIDE SEQUENCE</scope>
    <source>
        <tissue evidence="1">Shoot tissue taken approximately 20 cm above the soil surface</tissue>
    </source>
</reference>
<organism evidence="1">
    <name type="scientific">Arundo donax</name>
    <name type="common">Giant reed</name>
    <name type="synonym">Donax arundinaceus</name>
    <dbReference type="NCBI Taxonomy" id="35708"/>
    <lineage>
        <taxon>Eukaryota</taxon>
        <taxon>Viridiplantae</taxon>
        <taxon>Streptophyta</taxon>
        <taxon>Embryophyta</taxon>
        <taxon>Tracheophyta</taxon>
        <taxon>Spermatophyta</taxon>
        <taxon>Magnoliopsida</taxon>
        <taxon>Liliopsida</taxon>
        <taxon>Poales</taxon>
        <taxon>Poaceae</taxon>
        <taxon>PACMAD clade</taxon>
        <taxon>Arundinoideae</taxon>
        <taxon>Arundineae</taxon>
        <taxon>Arundo</taxon>
    </lineage>
</organism>
<evidence type="ECO:0000313" key="1">
    <source>
        <dbReference type="EMBL" id="JAD89096.1"/>
    </source>
</evidence>
<dbReference type="AlphaFoldDB" id="A0A0A9DMW2"/>
<sequence>MKVPMTVVEGNLCHCNSVLPFERCSILLSKKIVMV</sequence>
<accession>A0A0A9DMW2</accession>
<name>A0A0A9DMW2_ARUDO</name>
<dbReference type="EMBL" id="GBRH01208799">
    <property type="protein sequence ID" value="JAD89096.1"/>
    <property type="molecule type" value="Transcribed_RNA"/>
</dbReference>
<reference evidence="1" key="2">
    <citation type="journal article" date="2015" name="Data Brief">
        <title>Shoot transcriptome of the giant reed, Arundo donax.</title>
        <authorList>
            <person name="Barrero R.A."/>
            <person name="Guerrero F.D."/>
            <person name="Moolhuijzen P."/>
            <person name="Goolsby J.A."/>
            <person name="Tidwell J."/>
            <person name="Bellgard S.E."/>
            <person name="Bellgard M.I."/>
        </authorList>
    </citation>
    <scope>NUCLEOTIDE SEQUENCE</scope>
    <source>
        <tissue evidence="1">Shoot tissue taken approximately 20 cm above the soil surface</tissue>
    </source>
</reference>